<evidence type="ECO:0000259" key="1">
    <source>
        <dbReference type="Pfam" id="PF01965"/>
    </source>
</evidence>
<proteinExistence type="predicted"/>
<sequence>MKKFAVVLYPNYSLQEITCITATLAIWFNEKIDYIASENSCYLTGEGLPTYPTKLIQEIEITDYDCIIIPGSTNPLSGIFDDTLIEFLSKGKGGPTVFAAISSTPLLLGKAGLLEGKRYTGGLFMQQIAFFDFMEKENFTHEPVETDERLITGIGMYYQEFAEAVLRYMNYPIDESFLKPNLKYPTKEQLIFHYTEEEYREFLDEISQYQK</sequence>
<dbReference type="eggNOG" id="COG0693">
    <property type="taxonomic scope" value="Bacteria"/>
</dbReference>
<dbReference type="Proteomes" id="UP000014113">
    <property type="component" value="Unassembled WGS sequence"/>
</dbReference>
<name>S0KZD4_9ENTE</name>
<accession>S0KZD4</accession>
<dbReference type="Gene3D" id="3.40.50.880">
    <property type="match status" value="1"/>
</dbReference>
<comment type="caution">
    <text evidence="2">The sequence shown here is derived from an EMBL/GenBank/DDBJ whole genome shotgun (WGS) entry which is preliminary data.</text>
</comment>
<dbReference type="AlphaFoldDB" id="S0KZD4"/>
<dbReference type="Pfam" id="PF01965">
    <property type="entry name" value="DJ-1_PfpI"/>
    <property type="match status" value="1"/>
</dbReference>
<organism evidence="2 3">
    <name type="scientific">Enterococcus columbae DSM 7374 = ATCC 51263</name>
    <dbReference type="NCBI Taxonomy" id="1121865"/>
    <lineage>
        <taxon>Bacteria</taxon>
        <taxon>Bacillati</taxon>
        <taxon>Bacillota</taxon>
        <taxon>Bacilli</taxon>
        <taxon>Lactobacillales</taxon>
        <taxon>Enterococcaceae</taxon>
        <taxon>Enterococcus</taxon>
    </lineage>
</organism>
<dbReference type="PATRIC" id="fig|1121865.3.peg.687"/>
<dbReference type="EMBL" id="ASWJ01000003">
    <property type="protein sequence ID" value="EOW87463.1"/>
    <property type="molecule type" value="Genomic_DNA"/>
</dbReference>
<dbReference type="OrthoDB" id="9800516at2"/>
<evidence type="ECO:0000313" key="3">
    <source>
        <dbReference type="Proteomes" id="UP000014113"/>
    </source>
</evidence>
<dbReference type="SUPFAM" id="SSF52317">
    <property type="entry name" value="Class I glutamine amidotransferase-like"/>
    <property type="match status" value="1"/>
</dbReference>
<evidence type="ECO:0000313" key="2">
    <source>
        <dbReference type="EMBL" id="EOW87463.1"/>
    </source>
</evidence>
<keyword evidence="3" id="KW-1185">Reference proteome</keyword>
<dbReference type="InterPro" id="IPR002818">
    <property type="entry name" value="DJ-1/PfpI"/>
</dbReference>
<dbReference type="STRING" id="1121865.OMW_00697"/>
<gene>
    <name evidence="2" type="ORF">I568_00507</name>
</gene>
<dbReference type="RefSeq" id="WP_016182860.1">
    <property type="nucleotide sequence ID" value="NZ_JXKI01000006.1"/>
</dbReference>
<protein>
    <recommendedName>
        <fullName evidence="1">DJ-1/PfpI domain-containing protein</fullName>
    </recommendedName>
</protein>
<dbReference type="InterPro" id="IPR029062">
    <property type="entry name" value="Class_I_gatase-like"/>
</dbReference>
<feature type="domain" description="DJ-1/PfpI" evidence="1">
    <location>
        <begin position="14"/>
        <end position="166"/>
    </location>
</feature>
<reference evidence="2 3" key="1">
    <citation type="submission" date="2013-03" db="EMBL/GenBank/DDBJ databases">
        <title>The Genome Sequence of Enterococcus columbae ATCC_51263 (PacBio/Illumina hybrid assembly).</title>
        <authorList>
            <consortium name="The Broad Institute Genomics Platform"/>
            <consortium name="The Broad Institute Genome Sequencing Center for Infectious Disease"/>
            <person name="Earl A."/>
            <person name="Russ C."/>
            <person name="Gilmore M."/>
            <person name="Surin D."/>
            <person name="Walker B."/>
            <person name="Young S."/>
            <person name="Zeng Q."/>
            <person name="Gargeya S."/>
            <person name="Fitzgerald M."/>
            <person name="Haas B."/>
            <person name="Abouelleil A."/>
            <person name="Allen A.W."/>
            <person name="Alvarado L."/>
            <person name="Arachchi H.M."/>
            <person name="Berlin A.M."/>
            <person name="Chapman S.B."/>
            <person name="Gainer-Dewar J."/>
            <person name="Goldberg J."/>
            <person name="Griggs A."/>
            <person name="Gujja S."/>
            <person name="Hansen M."/>
            <person name="Howarth C."/>
            <person name="Imamovic A."/>
            <person name="Ireland A."/>
            <person name="Larimer J."/>
            <person name="McCowan C."/>
            <person name="Murphy C."/>
            <person name="Pearson M."/>
            <person name="Poon T.W."/>
            <person name="Priest M."/>
            <person name="Roberts A."/>
            <person name="Saif S."/>
            <person name="Shea T."/>
            <person name="Sisk P."/>
            <person name="Sykes S."/>
            <person name="Wortman J."/>
            <person name="Nusbaum C."/>
            <person name="Birren B."/>
        </authorList>
    </citation>
    <scope>NUCLEOTIDE SEQUENCE [LARGE SCALE GENOMIC DNA]</scope>
    <source>
        <strain evidence="2 3">ATCC 51263</strain>
    </source>
</reference>